<accession>A0AA87TG20</accession>
<feature type="signal peptide" evidence="1">
    <location>
        <begin position="1"/>
        <end position="30"/>
    </location>
</feature>
<dbReference type="Pfam" id="PF13306">
    <property type="entry name" value="LRR_5"/>
    <property type="match status" value="1"/>
</dbReference>
<dbReference type="PANTHER" id="PTHR45661:SF3">
    <property type="entry name" value="IG-LIKE DOMAIN-CONTAINING PROTEIN"/>
    <property type="match status" value="1"/>
</dbReference>
<protein>
    <recommendedName>
        <fullName evidence="4">Leucine rich repeat-containing protein</fullName>
    </recommendedName>
</protein>
<dbReference type="PANTHER" id="PTHR45661">
    <property type="entry name" value="SURFACE ANTIGEN"/>
    <property type="match status" value="1"/>
</dbReference>
<reference evidence="2 3" key="1">
    <citation type="submission" date="2013-04" db="EMBL/GenBank/DDBJ databases">
        <title>The Genome Sequence of Treponema medium ATCC 700293.</title>
        <authorList>
            <consortium name="The Broad Institute Genomics Platform"/>
            <person name="Earl A."/>
            <person name="Ward D."/>
            <person name="Feldgarden M."/>
            <person name="Gevers D."/>
            <person name="Leonetti C."/>
            <person name="Blanton J.M."/>
            <person name="Dewhirst F.E."/>
            <person name="Izard J."/>
            <person name="Walker B."/>
            <person name="Young S."/>
            <person name="Zeng Q."/>
            <person name="Gargeya S."/>
            <person name="Fitzgerald M."/>
            <person name="Haas B."/>
            <person name="Abouelleil A."/>
            <person name="Allen A.W."/>
            <person name="Alvarado L."/>
            <person name="Arachchi H.M."/>
            <person name="Berlin A.M."/>
            <person name="Chapman S.B."/>
            <person name="Gainer-Dewar J."/>
            <person name="Goldberg J."/>
            <person name="Griggs A."/>
            <person name="Gujja S."/>
            <person name="Hansen M."/>
            <person name="Howarth C."/>
            <person name="Imamovic A."/>
            <person name="Ireland A."/>
            <person name="Larimer J."/>
            <person name="McCowan C."/>
            <person name="Murphy C."/>
            <person name="Pearson M."/>
            <person name="Poon T.W."/>
            <person name="Priest M."/>
            <person name="Roberts A."/>
            <person name="Saif S."/>
            <person name="Shea T."/>
            <person name="Sisk P."/>
            <person name="Sykes S."/>
            <person name="Wortman J."/>
            <person name="Nusbaum C."/>
            <person name="Birren B."/>
        </authorList>
    </citation>
    <scope>NUCLEOTIDE SEQUENCE [LARGE SCALE GENOMIC DNA]</scope>
    <source>
        <strain evidence="2 3">ATCC 700293</strain>
    </source>
</reference>
<dbReference type="Gene3D" id="3.80.10.10">
    <property type="entry name" value="Ribonuclease Inhibitor"/>
    <property type="match status" value="1"/>
</dbReference>
<evidence type="ECO:0000313" key="3">
    <source>
        <dbReference type="Proteomes" id="UP000014634"/>
    </source>
</evidence>
<dbReference type="InterPro" id="IPR026906">
    <property type="entry name" value="LRR_5"/>
</dbReference>
<evidence type="ECO:0000313" key="2">
    <source>
        <dbReference type="EMBL" id="EPF30164.1"/>
    </source>
</evidence>
<dbReference type="RefSeq" id="WP_016670503.1">
    <property type="nucleotide sequence ID" value="NZ_KE332517.1"/>
</dbReference>
<dbReference type="EMBL" id="ATFE01000001">
    <property type="protein sequence ID" value="EPF30164.1"/>
    <property type="molecule type" value="Genomic_DNA"/>
</dbReference>
<sequence length="302" mass="32231">MNTDTIRMRKFFNRITVAVLAVIVSLLCTACPQNGGAPGNNTGNYTQVPFAQLDDYLKTKASASTVNYIEVTGLKKEDLGGLMEASPLGKTLKASPSKKVALKFGGTIAGLTDMYSCFRECETLVQVSGIPEGVTDMSSCFNDCTNLTQAPVIPASVTDMSFCFNDCTNLTQTPIIPASVTDMSYCFSDCTNLSQTPVIPANVTDMRSCFNDCTKLTQAPVIPVNVTDMQNCFSGCTNLKTIILKCNYNPEKDKDNDPYFEDAFAGCTALTAGGIKVPAGQLATYQANAAVMGVTADKFAAE</sequence>
<dbReference type="Gene3D" id="3.40.50.12480">
    <property type="match status" value="1"/>
</dbReference>
<evidence type="ECO:0000256" key="1">
    <source>
        <dbReference type="SAM" id="SignalP"/>
    </source>
</evidence>
<gene>
    <name evidence="2" type="ORF">HMPREF9195_00180</name>
</gene>
<comment type="caution">
    <text evidence="2">The sequence shown here is derived from an EMBL/GenBank/DDBJ whole genome shotgun (WGS) entry which is preliminary data.</text>
</comment>
<dbReference type="SUPFAM" id="SSF52058">
    <property type="entry name" value="L domain-like"/>
    <property type="match status" value="1"/>
</dbReference>
<dbReference type="AlphaFoldDB" id="A0AA87TG20"/>
<dbReference type="InterPro" id="IPR032675">
    <property type="entry name" value="LRR_dom_sf"/>
</dbReference>
<dbReference type="Proteomes" id="UP000014634">
    <property type="component" value="Unassembled WGS sequence"/>
</dbReference>
<evidence type="ECO:0008006" key="4">
    <source>
        <dbReference type="Google" id="ProtNLM"/>
    </source>
</evidence>
<proteinExistence type="predicted"/>
<organism evidence="2 3">
    <name type="scientific">Treponema medium ATCC 700293</name>
    <dbReference type="NCBI Taxonomy" id="1125700"/>
    <lineage>
        <taxon>Bacteria</taxon>
        <taxon>Pseudomonadati</taxon>
        <taxon>Spirochaetota</taxon>
        <taxon>Spirochaetia</taxon>
        <taxon>Spirochaetales</taxon>
        <taxon>Treponemataceae</taxon>
        <taxon>Treponema</taxon>
    </lineage>
</organism>
<dbReference type="InterPro" id="IPR053139">
    <property type="entry name" value="Surface_bspA-like"/>
</dbReference>
<feature type="chain" id="PRO_5041685390" description="Leucine rich repeat-containing protein" evidence="1">
    <location>
        <begin position="31"/>
        <end position="302"/>
    </location>
</feature>
<name>A0AA87TG20_TREMD</name>
<keyword evidence="1" id="KW-0732">Signal</keyword>